<keyword evidence="1" id="KW-1133">Transmembrane helix</keyword>
<evidence type="ECO:0000259" key="2">
    <source>
        <dbReference type="Pfam" id="PF25881"/>
    </source>
</evidence>
<dbReference type="AlphaFoldDB" id="A0A0X3AMP4"/>
<feature type="transmembrane region" description="Helical" evidence="1">
    <location>
        <begin position="5"/>
        <end position="26"/>
    </location>
</feature>
<dbReference type="InterPro" id="IPR059052">
    <property type="entry name" value="HH_YbhG-like"/>
</dbReference>
<accession>A0A0X3AMP4</accession>
<gene>
    <name evidence="3" type="ORF">Ga0061079_102193</name>
</gene>
<dbReference type="PANTHER" id="PTHR30438:SF1">
    <property type="entry name" value="36 KDA ANTIGEN"/>
    <property type="match status" value="1"/>
</dbReference>
<organism evidence="3 4">
    <name type="scientific">Apibacter mensalis</name>
    <dbReference type="NCBI Taxonomy" id="1586267"/>
    <lineage>
        <taxon>Bacteria</taxon>
        <taxon>Pseudomonadati</taxon>
        <taxon>Bacteroidota</taxon>
        <taxon>Flavobacteriia</taxon>
        <taxon>Flavobacteriales</taxon>
        <taxon>Weeksellaceae</taxon>
        <taxon>Apibacter</taxon>
    </lineage>
</organism>
<dbReference type="STRING" id="1586267.GCA_001418685_00472"/>
<keyword evidence="1" id="KW-0812">Transmembrane</keyword>
<dbReference type="Pfam" id="PF25881">
    <property type="entry name" value="HH_YBHG"/>
    <property type="match status" value="1"/>
</dbReference>
<dbReference type="OrthoDB" id="9806939at2"/>
<dbReference type="Gene3D" id="1.10.287.470">
    <property type="entry name" value="Helix hairpin bin"/>
    <property type="match status" value="1"/>
</dbReference>
<keyword evidence="1" id="KW-0472">Membrane</keyword>
<evidence type="ECO:0000313" key="3">
    <source>
        <dbReference type="EMBL" id="CVK15642.1"/>
    </source>
</evidence>
<proteinExistence type="predicted"/>
<name>A0A0X3AMP4_9FLAO</name>
<dbReference type="Proteomes" id="UP000182761">
    <property type="component" value="Unassembled WGS sequence"/>
</dbReference>
<sequence length="330" mass="36362">MKSKLISSIISIIIIVAIIGLSIWFMNKPIQATIQGQVDATQINVSPKIAGRLEQVLIKEGDMVKEGDLLAVLSTPELDAKLVQAESAKAAAEAQDKKARKGTRSEQIQGAYNQWQQAKASAELADKTYERMQNLYNDKVISAQKRDEAYTQSKASRELEKAAYANYKMAMNGSRSEDKEAASAQVNQAQGAIQEVLAYKKEAKVLSPSTAEVLKIIPNKGEVVSAGYPIVNLVDLNDVWVVFNIKENLMSSFSKGATFWAQVPALNNKKIKLQVRYIAAQGDFATWSATKTQGDFDMKTFEIKAYPIEKVDGLRPGMSVIVEDNSLKKH</sequence>
<evidence type="ECO:0000256" key="1">
    <source>
        <dbReference type="SAM" id="Phobius"/>
    </source>
</evidence>
<evidence type="ECO:0000313" key="4">
    <source>
        <dbReference type="Proteomes" id="UP000182761"/>
    </source>
</evidence>
<dbReference type="RefSeq" id="WP_055424868.1">
    <property type="nucleotide sequence ID" value="NZ_FCOR01000002.1"/>
</dbReference>
<protein>
    <submittedName>
        <fullName evidence="3">HlyD family secretion protein</fullName>
    </submittedName>
</protein>
<keyword evidence="4" id="KW-1185">Reference proteome</keyword>
<dbReference type="Gene3D" id="2.40.50.100">
    <property type="match status" value="1"/>
</dbReference>
<dbReference type="EMBL" id="FCOR01000002">
    <property type="protein sequence ID" value="CVK15642.1"/>
    <property type="molecule type" value="Genomic_DNA"/>
</dbReference>
<dbReference type="SUPFAM" id="SSF111369">
    <property type="entry name" value="HlyD-like secretion proteins"/>
    <property type="match status" value="2"/>
</dbReference>
<feature type="domain" description="YbhG-like alpha-helical hairpin" evidence="2">
    <location>
        <begin position="78"/>
        <end position="194"/>
    </location>
</feature>
<dbReference type="Gene3D" id="2.40.30.170">
    <property type="match status" value="1"/>
</dbReference>
<dbReference type="PANTHER" id="PTHR30438">
    <property type="entry name" value="36 KDA ANTIGEN-RELATED"/>
    <property type="match status" value="1"/>
</dbReference>
<reference evidence="3 4" key="1">
    <citation type="submission" date="2016-01" db="EMBL/GenBank/DDBJ databases">
        <authorList>
            <person name="McClelland M."/>
            <person name="Jain A."/>
            <person name="Saraogi P."/>
            <person name="Mendelson R."/>
            <person name="Westerman R."/>
            <person name="SanMiguel P."/>
            <person name="Csonka L."/>
        </authorList>
    </citation>
    <scope>NUCLEOTIDE SEQUENCE [LARGE SCALE GENOMIC DNA]</scope>
    <source>
        <strain evidence="3 4">R-53146</strain>
    </source>
</reference>